<feature type="transmembrane region" description="Helical" evidence="6">
    <location>
        <begin position="445"/>
        <end position="463"/>
    </location>
</feature>
<feature type="transmembrane region" description="Helical" evidence="6">
    <location>
        <begin position="304"/>
        <end position="327"/>
    </location>
</feature>
<protein>
    <recommendedName>
        <fullName evidence="9">Choline transport protein</fullName>
    </recommendedName>
</protein>
<evidence type="ECO:0000256" key="5">
    <source>
        <dbReference type="ARBA" id="ARBA00023136"/>
    </source>
</evidence>
<feature type="transmembrane region" description="Helical" evidence="6">
    <location>
        <begin position="511"/>
        <end position="531"/>
    </location>
</feature>
<dbReference type="Pfam" id="PF13520">
    <property type="entry name" value="AA_permease_2"/>
    <property type="match status" value="2"/>
</dbReference>
<feature type="transmembrane region" description="Helical" evidence="6">
    <location>
        <begin position="483"/>
        <end position="505"/>
    </location>
</feature>
<evidence type="ECO:0008006" key="9">
    <source>
        <dbReference type="Google" id="ProtNLM"/>
    </source>
</evidence>
<dbReference type="Gene3D" id="1.20.1740.10">
    <property type="entry name" value="Amino acid/polyamine transporter I"/>
    <property type="match status" value="1"/>
</dbReference>
<feature type="transmembrane region" description="Helical" evidence="6">
    <location>
        <begin position="419"/>
        <end position="439"/>
    </location>
</feature>
<dbReference type="InterPro" id="IPR002293">
    <property type="entry name" value="AA/rel_permease1"/>
</dbReference>
<comment type="caution">
    <text evidence="7">The sequence shown here is derived from an EMBL/GenBank/DDBJ whole genome shotgun (WGS) entry which is preliminary data.</text>
</comment>
<organism evidence="7 8">
    <name type="scientific">Colletotrichum noveboracense</name>
    <dbReference type="NCBI Taxonomy" id="2664923"/>
    <lineage>
        <taxon>Eukaryota</taxon>
        <taxon>Fungi</taxon>
        <taxon>Dikarya</taxon>
        <taxon>Ascomycota</taxon>
        <taxon>Pezizomycotina</taxon>
        <taxon>Sordariomycetes</taxon>
        <taxon>Hypocreomycetidae</taxon>
        <taxon>Glomerellales</taxon>
        <taxon>Glomerellaceae</taxon>
        <taxon>Colletotrichum</taxon>
        <taxon>Colletotrichum gloeosporioides species complex</taxon>
    </lineage>
</organism>
<dbReference type="EMBL" id="CAMGZC010000158">
    <property type="protein sequence ID" value="CAI0644300.1"/>
    <property type="molecule type" value="Genomic_DNA"/>
</dbReference>
<evidence type="ECO:0000256" key="6">
    <source>
        <dbReference type="SAM" id="Phobius"/>
    </source>
</evidence>
<dbReference type="GO" id="GO:0022857">
    <property type="term" value="F:transmembrane transporter activity"/>
    <property type="evidence" value="ECO:0007669"/>
    <property type="project" value="InterPro"/>
</dbReference>
<evidence type="ECO:0000313" key="7">
    <source>
        <dbReference type="EMBL" id="CAI0644300.1"/>
    </source>
</evidence>
<dbReference type="PANTHER" id="PTHR45649:SF11">
    <property type="entry name" value="TRANSPORTER, PUTATIVE (EUROFUNG)-RELATED"/>
    <property type="match status" value="1"/>
</dbReference>
<evidence type="ECO:0000256" key="1">
    <source>
        <dbReference type="ARBA" id="ARBA00004141"/>
    </source>
</evidence>
<feature type="transmembrane region" description="Helical" evidence="6">
    <location>
        <begin position="195"/>
        <end position="213"/>
    </location>
</feature>
<dbReference type="PANTHER" id="PTHR45649">
    <property type="entry name" value="AMINO-ACID PERMEASE BAT1"/>
    <property type="match status" value="1"/>
</dbReference>
<accession>A0A9W4RNC2</accession>
<evidence type="ECO:0000256" key="3">
    <source>
        <dbReference type="ARBA" id="ARBA00022692"/>
    </source>
</evidence>
<feature type="transmembrane region" description="Helical" evidence="6">
    <location>
        <begin position="67"/>
        <end position="84"/>
    </location>
</feature>
<proteinExistence type="predicted"/>
<evidence type="ECO:0000313" key="8">
    <source>
        <dbReference type="Proteomes" id="UP001152533"/>
    </source>
</evidence>
<dbReference type="GO" id="GO:0016020">
    <property type="term" value="C:membrane"/>
    <property type="evidence" value="ECO:0007669"/>
    <property type="project" value="UniProtKB-SubCell"/>
</dbReference>
<keyword evidence="2" id="KW-0813">Transport</keyword>
<feature type="transmembrane region" description="Helical" evidence="6">
    <location>
        <begin position="104"/>
        <end position="127"/>
    </location>
</feature>
<keyword evidence="5 6" id="KW-0472">Membrane</keyword>
<evidence type="ECO:0000256" key="4">
    <source>
        <dbReference type="ARBA" id="ARBA00022989"/>
    </source>
</evidence>
<gene>
    <name evidence="7" type="ORF">CGXH109_LOCUS34164</name>
</gene>
<name>A0A9W4RNC2_9PEZI</name>
<feature type="transmembrane region" description="Helical" evidence="6">
    <location>
        <begin position="148"/>
        <end position="175"/>
    </location>
</feature>
<keyword evidence="3 6" id="KW-0812">Transmembrane</keyword>
<comment type="subcellular location">
    <subcellularLocation>
        <location evidence="1">Membrane</location>
        <topology evidence="1">Multi-pass membrane protein</topology>
    </subcellularLocation>
</comment>
<keyword evidence="8" id="KW-1185">Reference proteome</keyword>
<dbReference type="PIRSF" id="PIRSF006060">
    <property type="entry name" value="AA_transporter"/>
    <property type="match status" value="1"/>
</dbReference>
<dbReference type="Proteomes" id="UP001152533">
    <property type="component" value="Unassembled WGS sequence"/>
</dbReference>
<reference evidence="7" key="1">
    <citation type="submission" date="2022-08" db="EMBL/GenBank/DDBJ databases">
        <authorList>
            <person name="Giroux E."/>
            <person name="Giroux E."/>
        </authorList>
    </citation>
    <scope>NUCLEOTIDE SEQUENCE</scope>
    <source>
        <strain evidence="7">H1091258</strain>
    </source>
</reference>
<sequence length="563" mass="61963">MNHAIHADTVPHADPAAMAAKGFAKDAASNDFIHRLSISHGTLEPYANIDDAILRANGHDQVLKRQFSWVSALGLSFSITNSWIGYLSNFGQNLVYGGPQSCIFGLLVAFAAQLVMTLGLGEIASAFPSTGGQYHFCYILSSPNTRRFAGYLIGWMSMLAWWIVTVLRCSGISLFSMTLAGMIQFWHPGFEGTQWQIYLIYVGTATVTVLPVISASQKITFTVQLSLYSSVLGFLVLLFVAIALHKHSQPASFLTQSGLGSSGWSAGIAWTLGIANAMYAFGGTDGVIHISEEMPHPGRRVPQVMMLTMIIGLATAFPLFLSLMFYMEDFSAVISTRLPSLELINQVFVLLSRSTLATSTLMQSQDRQRQGHFVSIRLYPLRLSGGRLAWAFARDRGVPFSSYFANVDGKRHLPIRTTVASYVFSCLYGLLYLASTSAFNSMVTSAVLFLNITYAAPQAILLFRGRQRCLPRRYLNLGRAGYVCNTFSILWTLVLLVFICMPPSLPATPASMNYTAVILVGLFFVIVFLWYMDGNKSFRGPEIDWDMIRSLNSGGVEAANDTR</sequence>
<dbReference type="AlphaFoldDB" id="A0A9W4RNC2"/>
<keyword evidence="4 6" id="KW-1133">Transmembrane helix</keyword>
<feature type="transmembrane region" description="Helical" evidence="6">
    <location>
        <begin position="225"/>
        <end position="244"/>
    </location>
</feature>
<evidence type="ECO:0000256" key="2">
    <source>
        <dbReference type="ARBA" id="ARBA00022448"/>
    </source>
</evidence>